<name>A0ABU9K366_9BACI</name>
<evidence type="ECO:0000313" key="2">
    <source>
        <dbReference type="Proteomes" id="UP001459714"/>
    </source>
</evidence>
<dbReference type="Proteomes" id="UP001459714">
    <property type="component" value="Unassembled WGS sequence"/>
</dbReference>
<organism evidence="1 2">
    <name type="scientific">Caldifermentibacillus hisashii</name>
    <dbReference type="NCBI Taxonomy" id="996558"/>
    <lineage>
        <taxon>Bacteria</taxon>
        <taxon>Bacillati</taxon>
        <taxon>Bacillota</taxon>
        <taxon>Bacilli</taxon>
        <taxon>Bacillales</taxon>
        <taxon>Bacillaceae</taxon>
        <taxon>Caldifermentibacillus</taxon>
    </lineage>
</organism>
<accession>A0ABU9K366</accession>
<comment type="caution">
    <text evidence="1">The sequence shown here is derived from an EMBL/GenBank/DDBJ whole genome shotgun (WGS) entry which is preliminary data.</text>
</comment>
<reference evidence="1 2" key="1">
    <citation type="submission" date="2024-03" db="EMBL/GenBank/DDBJ databases">
        <title>Bacilli Hybrid Assemblies.</title>
        <authorList>
            <person name="Kovac J."/>
        </authorList>
    </citation>
    <scope>NUCLEOTIDE SEQUENCE [LARGE SCALE GENOMIC DNA]</scope>
    <source>
        <strain evidence="1 2">FSL M8-0022</strain>
    </source>
</reference>
<gene>
    <name evidence="1" type="ORF">NST17_20395</name>
</gene>
<feature type="non-terminal residue" evidence="1">
    <location>
        <position position="1"/>
    </location>
</feature>
<proteinExistence type="predicted"/>
<evidence type="ECO:0000313" key="1">
    <source>
        <dbReference type="EMBL" id="MEL3959515.1"/>
    </source>
</evidence>
<keyword evidence="2" id="KW-1185">Reference proteome</keyword>
<sequence length="69" mass="8363">EALEWQEHIRKLITATDDELYHKRSKVFDWLLERVKVLEKENKQLKADGNKSIEFETYRKCVRGEIDEI</sequence>
<dbReference type="RefSeq" id="WP_342021151.1">
    <property type="nucleotide sequence ID" value="NZ_JBBYAK010000002.1"/>
</dbReference>
<dbReference type="EMBL" id="JBBYAK010000002">
    <property type="protein sequence ID" value="MEL3959515.1"/>
    <property type="molecule type" value="Genomic_DNA"/>
</dbReference>
<protein>
    <submittedName>
        <fullName evidence="1">Uncharacterized protein</fullName>
    </submittedName>
</protein>